<evidence type="ECO:0000313" key="9">
    <source>
        <dbReference type="EMBL" id="MFD1002248.1"/>
    </source>
</evidence>
<proteinExistence type="inferred from homology"/>
<evidence type="ECO:0000256" key="6">
    <source>
        <dbReference type="ARBA" id="ARBA00033409"/>
    </source>
</evidence>
<evidence type="ECO:0000256" key="2">
    <source>
        <dbReference type="ARBA" id="ARBA00021310"/>
    </source>
</evidence>
<keyword evidence="3 7" id="KW-0227">DNA damage</keyword>
<name>A0ABW3K852_9BACT</name>
<evidence type="ECO:0000256" key="3">
    <source>
        <dbReference type="ARBA" id="ARBA00022763"/>
    </source>
</evidence>
<dbReference type="Gene3D" id="2.40.50.140">
    <property type="entry name" value="Nucleic acid-binding proteins"/>
    <property type="match status" value="1"/>
</dbReference>
<dbReference type="PANTHER" id="PTHR33991:SF1">
    <property type="entry name" value="DNA REPAIR PROTEIN RECO"/>
    <property type="match status" value="1"/>
</dbReference>
<gene>
    <name evidence="7 9" type="primary">recO</name>
    <name evidence="9" type="ORF">ACFQ21_23185</name>
</gene>
<feature type="domain" description="DNA replication/recombination mediator RecO N-terminal" evidence="8">
    <location>
        <begin position="1"/>
        <end position="79"/>
    </location>
</feature>
<comment type="similarity">
    <text evidence="1 7">Belongs to the RecO family.</text>
</comment>
<dbReference type="RefSeq" id="WP_377583168.1">
    <property type="nucleotide sequence ID" value="NZ_JBHTKA010000008.1"/>
</dbReference>
<comment type="caution">
    <text evidence="9">The sequence shown here is derived from an EMBL/GenBank/DDBJ whole genome shotgun (WGS) entry which is preliminary data.</text>
</comment>
<organism evidence="9 10">
    <name type="scientific">Ohtaekwangia kribbensis</name>
    <dbReference type="NCBI Taxonomy" id="688913"/>
    <lineage>
        <taxon>Bacteria</taxon>
        <taxon>Pseudomonadati</taxon>
        <taxon>Bacteroidota</taxon>
        <taxon>Cytophagia</taxon>
        <taxon>Cytophagales</taxon>
        <taxon>Fulvivirgaceae</taxon>
        <taxon>Ohtaekwangia</taxon>
    </lineage>
</organism>
<dbReference type="Proteomes" id="UP001597112">
    <property type="component" value="Unassembled WGS sequence"/>
</dbReference>
<dbReference type="InterPro" id="IPR003717">
    <property type="entry name" value="RecO"/>
</dbReference>
<keyword evidence="10" id="KW-1185">Reference proteome</keyword>
<dbReference type="NCBIfam" id="TIGR00613">
    <property type="entry name" value="reco"/>
    <property type="match status" value="1"/>
</dbReference>
<dbReference type="Pfam" id="PF11967">
    <property type="entry name" value="RecO_N"/>
    <property type="match status" value="1"/>
</dbReference>
<dbReference type="EMBL" id="JBHTKA010000008">
    <property type="protein sequence ID" value="MFD1002248.1"/>
    <property type="molecule type" value="Genomic_DNA"/>
</dbReference>
<accession>A0ABW3K852</accession>
<evidence type="ECO:0000259" key="8">
    <source>
        <dbReference type="Pfam" id="PF11967"/>
    </source>
</evidence>
<dbReference type="Pfam" id="PF02565">
    <property type="entry name" value="RecO_C"/>
    <property type="match status" value="1"/>
</dbReference>
<evidence type="ECO:0000256" key="4">
    <source>
        <dbReference type="ARBA" id="ARBA00023172"/>
    </source>
</evidence>
<sequence length="221" mass="25475">MLHKTRGIVFRYTRYGDSSIIVNIFTEVFGMQSYIVNGVRTQSTKSRIALYQPLTLLDLVVYHRENANIMRIKEMKCFYPYITIPTDVPKSALAMFINEVINKTVKEESHAQELCDFLIQSMIKLDQQTKVENFHLVFLIKLSRFLGFGAQTKNEIVGGRLASLEAEAMLEKVVIAEYDTPLTISNPLRREILEVLLKFYTDHIETIGEMKSVQVLREVMS</sequence>
<dbReference type="InterPro" id="IPR037278">
    <property type="entry name" value="ARFGAP/RecO"/>
</dbReference>
<dbReference type="InterPro" id="IPR012340">
    <property type="entry name" value="NA-bd_OB-fold"/>
</dbReference>
<evidence type="ECO:0000256" key="5">
    <source>
        <dbReference type="ARBA" id="ARBA00023204"/>
    </source>
</evidence>
<dbReference type="PANTHER" id="PTHR33991">
    <property type="entry name" value="DNA REPAIR PROTEIN RECO"/>
    <property type="match status" value="1"/>
</dbReference>
<protein>
    <recommendedName>
        <fullName evidence="2 7">DNA repair protein RecO</fullName>
    </recommendedName>
    <alternativeName>
        <fullName evidence="6 7">Recombination protein O</fullName>
    </alternativeName>
</protein>
<dbReference type="HAMAP" id="MF_00201">
    <property type="entry name" value="RecO"/>
    <property type="match status" value="1"/>
</dbReference>
<dbReference type="SUPFAM" id="SSF50249">
    <property type="entry name" value="Nucleic acid-binding proteins"/>
    <property type="match status" value="1"/>
</dbReference>
<dbReference type="InterPro" id="IPR022572">
    <property type="entry name" value="DNA_rep/recomb_RecO_N"/>
</dbReference>
<comment type="function">
    <text evidence="7">Involved in DNA repair and RecF pathway recombination.</text>
</comment>
<evidence type="ECO:0000313" key="10">
    <source>
        <dbReference type="Proteomes" id="UP001597112"/>
    </source>
</evidence>
<dbReference type="SUPFAM" id="SSF57863">
    <property type="entry name" value="ArfGap/RecO-like zinc finger"/>
    <property type="match status" value="1"/>
</dbReference>
<reference evidence="10" key="1">
    <citation type="journal article" date="2019" name="Int. J. Syst. Evol. Microbiol.">
        <title>The Global Catalogue of Microorganisms (GCM) 10K type strain sequencing project: providing services to taxonomists for standard genome sequencing and annotation.</title>
        <authorList>
            <consortium name="The Broad Institute Genomics Platform"/>
            <consortium name="The Broad Institute Genome Sequencing Center for Infectious Disease"/>
            <person name="Wu L."/>
            <person name="Ma J."/>
        </authorList>
    </citation>
    <scope>NUCLEOTIDE SEQUENCE [LARGE SCALE GENOMIC DNA]</scope>
    <source>
        <strain evidence="10">CCUG 58938</strain>
    </source>
</reference>
<evidence type="ECO:0000256" key="7">
    <source>
        <dbReference type="HAMAP-Rule" id="MF_00201"/>
    </source>
</evidence>
<dbReference type="InterPro" id="IPR042242">
    <property type="entry name" value="RecO_C"/>
</dbReference>
<keyword evidence="5 7" id="KW-0234">DNA repair</keyword>
<evidence type="ECO:0000256" key="1">
    <source>
        <dbReference type="ARBA" id="ARBA00007452"/>
    </source>
</evidence>
<keyword evidence="4 7" id="KW-0233">DNA recombination</keyword>
<dbReference type="Gene3D" id="1.20.1440.120">
    <property type="entry name" value="Recombination protein O, C-terminal domain"/>
    <property type="match status" value="1"/>
</dbReference>